<evidence type="ECO:0000313" key="6">
    <source>
        <dbReference type="EMBL" id="MQU09282.1"/>
    </source>
</evidence>
<evidence type="ECO:0000259" key="5">
    <source>
        <dbReference type="PROSITE" id="PS50931"/>
    </source>
</evidence>
<dbReference type="GO" id="GO:0003700">
    <property type="term" value="F:DNA-binding transcription factor activity"/>
    <property type="evidence" value="ECO:0007669"/>
    <property type="project" value="InterPro"/>
</dbReference>
<dbReference type="GO" id="GO:0043565">
    <property type="term" value="F:sequence-specific DNA binding"/>
    <property type="evidence" value="ECO:0007669"/>
    <property type="project" value="TreeGrafter"/>
</dbReference>
<dbReference type="AlphaFoldDB" id="A0A6L5I0W9"/>
<dbReference type="SUPFAM" id="SSF53850">
    <property type="entry name" value="Periplasmic binding protein-like II"/>
    <property type="match status" value="1"/>
</dbReference>
<comment type="similarity">
    <text evidence="1">Belongs to the LysR transcriptional regulatory family.</text>
</comment>
<organism evidence="6 7">
    <name type="scientific">Pseudomonas helleri</name>
    <dbReference type="NCBI Taxonomy" id="1608996"/>
    <lineage>
        <taxon>Bacteria</taxon>
        <taxon>Pseudomonadati</taxon>
        <taxon>Pseudomonadota</taxon>
        <taxon>Gammaproteobacteria</taxon>
        <taxon>Pseudomonadales</taxon>
        <taxon>Pseudomonadaceae</taxon>
        <taxon>Pseudomonas</taxon>
    </lineage>
</organism>
<protein>
    <submittedName>
        <fullName evidence="6">LysR family transcriptional regulator</fullName>
    </submittedName>
</protein>
<dbReference type="Pfam" id="PF03466">
    <property type="entry name" value="LysR_substrate"/>
    <property type="match status" value="1"/>
</dbReference>
<dbReference type="RefSeq" id="WP_153376046.1">
    <property type="nucleotide sequence ID" value="NZ_JBEBPR010000011.1"/>
</dbReference>
<dbReference type="Pfam" id="PF00126">
    <property type="entry name" value="HTH_1"/>
    <property type="match status" value="1"/>
</dbReference>
<accession>A0A6L5I0W9</accession>
<evidence type="ECO:0000313" key="7">
    <source>
        <dbReference type="Proteomes" id="UP000478064"/>
    </source>
</evidence>
<dbReference type="InterPro" id="IPR000847">
    <property type="entry name" value="LysR_HTH_N"/>
</dbReference>
<proteinExistence type="inferred from homology"/>
<dbReference type="Gene3D" id="3.40.190.290">
    <property type="match status" value="1"/>
</dbReference>
<dbReference type="EMBL" id="WIVU01000105">
    <property type="protein sequence ID" value="MQU09282.1"/>
    <property type="molecule type" value="Genomic_DNA"/>
</dbReference>
<keyword evidence="2" id="KW-0805">Transcription regulation</keyword>
<evidence type="ECO:0000256" key="1">
    <source>
        <dbReference type="ARBA" id="ARBA00009437"/>
    </source>
</evidence>
<dbReference type="PANTHER" id="PTHR30537:SF5">
    <property type="entry name" value="HTH-TYPE TRANSCRIPTIONAL ACTIVATOR TTDR-RELATED"/>
    <property type="match status" value="1"/>
</dbReference>
<dbReference type="Proteomes" id="UP000478064">
    <property type="component" value="Unassembled WGS sequence"/>
</dbReference>
<dbReference type="GO" id="GO:0006351">
    <property type="term" value="P:DNA-templated transcription"/>
    <property type="evidence" value="ECO:0007669"/>
    <property type="project" value="TreeGrafter"/>
</dbReference>
<dbReference type="InterPro" id="IPR036388">
    <property type="entry name" value="WH-like_DNA-bd_sf"/>
</dbReference>
<dbReference type="CDD" id="cd08422">
    <property type="entry name" value="PBP2_CrgA_like"/>
    <property type="match status" value="1"/>
</dbReference>
<reference evidence="6 7" key="1">
    <citation type="submission" date="2019-10" db="EMBL/GenBank/DDBJ databases">
        <title>Evaluation of single-gene subtyping targets for Pseudomonas.</title>
        <authorList>
            <person name="Reichler S.J."/>
            <person name="Orsi R.H."/>
            <person name="Wiedmann M."/>
            <person name="Martin N.H."/>
            <person name="Murphy S.I."/>
        </authorList>
    </citation>
    <scope>NUCLEOTIDE SEQUENCE [LARGE SCALE GENOMIC DNA]</scope>
    <source>
        <strain evidence="6 7">FSL R10-1637</strain>
    </source>
</reference>
<dbReference type="InterPro" id="IPR036390">
    <property type="entry name" value="WH_DNA-bd_sf"/>
</dbReference>
<dbReference type="InterPro" id="IPR005119">
    <property type="entry name" value="LysR_subst-bd"/>
</dbReference>
<feature type="domain" description="HTH lysR-type" evidence="5">
    <location>
        <begin position="1"/>
        <end position="58"/>
    </location>
</feature>
<keyword evidence="4" id="KW-0804">Transcription</keyword>
<dbReference type="PANTHER" id="PTHR30537">
    <property type="entry name" value="HTH-TYPE TRANSCRIPTIONAL REGULATOR"/>
    <property type="match status" value="1"/>
</dbReference>
<evidence type="ECO:0000256" key="3">
    <source>
        <dbReference type="ARBA" id="ARBA00023125"/>
    </source>
</evidence>
<name>A0A6L5I0W9_9PSED</name>
<evidence type="ECO:0000256" key="2">
    <source>
        <dbReference type="ARBA" id="ARBA00023015"/>
    </source>
</evidence>
<sequence>MLISDLRVFLAVVSTASLSAAARQLDVLPMQVSRRIAALEEELGVRLFHRTTRSVSLTSEGELFLPYANTMTDAEDSARRELVPSSAKAQGVLRLTAPSVFGQSVVVPFLPRLLEMHPDLRVELDLSDKVVDIVGRGLDLALRLAPMGDSELVAKRIAHNPRVICASPDYLDRSGIPRRLDDLDTHQCIQLQAIPRWPFIINGELKRKRVNGRMSTSSVDAVRTAATKGLGLAMLTAWDIIQQVRNGELVKIDLQDAEMEDLSVWAVTPTRRYTPTRVNVFLSALSEEMDRIAVSGAW</sequence>
<dbReference type="Gene3D" id="1.10.10.10">
    <property type="entry name" value="Winged helix-like DNA-binding domain superfamily/Winged helix DNA-binding domain"/>
    <property type="match status" value="1"/>
</dbReference>
<dbReference type="PROSITE" id="PS50931">
    <property type="entry name" value="HTH_LYSR"/>
    <property type="match status" value="1"/>
</dbReference>
<dbReference type="SUPFAM" id="SSF46785">
    <property type="entry name" value="Winged helix' DNA-binding domain"/>
    <property type="match status" value="1"/>
</dbReference>
<keyword evidence="3" id="KW-0238">DNA-binding</keyword>
<comment type="caution">
    <text evidence="6">The sequence shown here is derived from an EMBL/GenBank/DDBJ whole genome shotgun (WGS) entry which is preliminary data.</text>
</comment>
<evidence type="ECO:0000256" key="4">
    <source>
        <dbReference type="ARBA" id="ARBA00023163"/>
    </source>
</evidence>
<gene>
    <name evidence="6" type="ORF">GHO27_26930</name>
</gene>
<dbReference type="InterPro" id="IPR058163">
    <property type="entry name" value="LysR-type_TF_proteobact-type"/>
</dbReference>
<dbReference type="FunFam" id="1.10.10.10:FF:000001">
    <property type="entry name" value="LysR family transcriptional regulator"/>
    <property type="match status" value="1"/>
</dbReference>